<dbReference type="CDD" id="cd05401">
    <property type="entry name" value="NT_GlnE_GlnD_like"/>
    <property type="match status" value="1"/>
</dbReference>
<protein>
    <submittedName>
        <fullName evidence="3">CBS domain-containing protein</fullName>
    </submittedName>
</protein>
<feature type="domain" description="Protein-PII uridylyltransferase N-terminal" evidence="1">
    <location>
        <begin position="29"/>
        <end position="156"/>
    </location>
</feature>
<name>A0A2T4ZAG8_9BACL</name>
<accession>A0A2T4ZAG8</accession>
<gene>
    <name evidence="3" type="ORF">C8J48_1478</name>
</gene>
<dbReference type="InterPro" id="IPR018821">
    <property type="entry name" value="DUF294_put_nucleoTrafse_sb-bd"/>
</dbReference>
<dbReference type="RefSeq" id="WP_107725630.1">
    <property type="nucleotide sequence ID" value="NZ_PZZP01000001.1"/>
</dbReference>
<evidence type="ECO:0000259" key="1">
    <source>
        <dbReference type="Pfam" id="PF03445"/>
    </source>
</evidence>
<evidence type="ECO:0000313" key="4">
    <source>
        <dbReference type="Proteomes" id="UP000241639"/>
    </source>
</evidence>
<comment type="caution">
    <text evidence="3">The sequence shown here is derived from an EMBL/GenBank/DDBJ whole genome shotgun (WGS) entry which is preliminary data.</text>
</comment>
<dbReference type="OrthoDB" id="9810963at2"/>
<organism evidence="3 4">
    <name type="scientific">Desmospora activa DSM 45169</name>
    <dbReference type="NCBI Taxonomy" id="1121389"/>
    <lineage>
        <taxon>Bacteria</taxon>
        <taxon>Bacillati</taxon>
        <taxon>Bacillota</taxon>
        <taxon>Bacilli</taxon>
        <taxon>Bacillales</taxon>
        <taxon>Thermoactinomycetaceae</taxon>
        <taxon>Desmospora</taxon>
    </lineage>
</organism>
<proteinExistence type="predicted"/>
<sequence>MRQPPTPPLIETDDPDVWLKQHRDWGVWASQCLDEDVAMSDIQNSLQEGHDHLFRQVWKRAVTTMKANGVAVPSSYVWFVMGSAGRKEAPLWTDQDHALFLGDDDRETVVTFSQRLVKGLQQAGYPRCPGRVMASEALWRGNPDTWNKRLNRWVTGSSRDDARYLMIVADARVVAGETDKVQKWRRDLIRLARQHPQILRRESDRRSRTPLNPWGGFYRERYGKHAGKVPIKEGGYLLMVDAFRLWSLALGIDETCTRRRIQEVGSSLKWSQQRVDTLLEALDTFLEFRLRNSLQYGTDTNHVDTSEHPVSRIRRLKEALVVSKQVWRSVRRDMERLAAHSDKGDRKR</sequence>
<dbReference type="GO" id="GO:0008773">
    <property type="term" value="F:[protein-PII] uridylyltransferase activity"/>
    <property type="evidence" value="ECO:0007669"/>
    <property type="project" value="InterPro"/>
</dbReference>
<keyword evidence="4" id="KW-1185">Reference proteome</keyword>
<dbReference type="InterPro" id="IPR005105">
    <property type="entry name" value="GlnD_Uridyltrans_N"/>
</dbReference>
<evidence type="ECO:0000259" key="2">
    <source>
        <dbReference type="Pfam" id="PF10335"/>
    </source>
</evidence>
<evidence type="ECO:0000313" key="3">
    <source>
        <dbReference type="EMBL" id="PTM58879.1"/>
    </source>
</evidence>
<dbReference type="AlphaFoldDB" id="A0A2T4ZAG8"/>
<dbReference type="EMBL" id="PZZP01000001">
    <property type="protein sequence ID" value="PTM58879.1"/>
    <property type="molecule type" value="Genomic_DNA"/>
</dbReference>
<dbReference type="Proteomes" id="UP000241639">
    <property type="component" value="Unassembled WGS sequence"/>
</dbReference>
<dbReference type="Pfam" id="PF03445">
    <property type="entry name" value="DUF294"/>
    <property type="match status" value="1"/>
</dbReference>
<dbReference type="Pfam" id="PF10335">
    <property type="entry name" value="DUF294_C"/>
    <property type="match status" value="1"/>
</dbReference>
<reference evidence="3 4" key="1">
    <citation type="submission" date="2018-04" db="EMBL/GenBank/DDBJ databases">
        <title>Genomic Encyclopedia of Archaeal and Bacterial Type Strains, Phase II (KMG-II): from individual species to whole genera.</title>
        <authorList>
            <person name="Goeker M."/>
        </authorList>
    </citation>
    <scope>NUCLEOTIDE SEQUENCE [LARGE SCALE GENOMIC DNA]</scope>
    <source>
        <strain evidence="3 4">DSM 45169</strain>
    </source>
</reference>
<feature type="domain" description="DUF294" evidence="2">
    <location>
        <begin position="205"/>
        <end position="332"/>
    </location>
</feature>